<evidence type="ECO:0000313" key="3">
    <source>
        <dbReference type="Proteomes" id="UP000182703"/>
    </source>
</evidence>
<dbReference type="Proteomes" id="UP000182703">
    <property type="component" value="Chromosome"/>
</dbReference>
<evidence type="ECO:0000313" key="2">
    <source>
        <dbReference type="EMBL" id="APF38380.1"/>
    </source>
</evidence>
<dbReference type="PRINTS" id="PR00778">
    <property type="entry name" value="HTHARSR"/>
</dbReference>
<dbReference type="PANTHER" id="PTHR38600">
    <property type="entry name" value="TRANSCRIPTIONAL REGULATORY PROTEIN"/>
    <property type="match status" value="1"/>
</dbReference>
<accession>A0AAC9JTK7</accession>
<dbReference type="InterPro" id="IPR036388">
    <property type="entry name" value="WH-like_DNA-bd_sf"/>
</dbReference>
<keyword evidence="3" id="KW-1185">Reference proteome</keyword>
<dbReference type="InterPro" id="IPR036390">
    <property type="entry name" value="WH_DNA-bd_sf"/>
</dbReference>
<protein>
    <recommendedName>
        <fullName evidence="1">HTH arsR-type domain-containing protein</fullName>
    </recommendedName>
</protein>
<dbReference type="SUPFAM" id="SSF46785">
    <property type="entry name" value="Winged helix' DNA-binding domain"/>
    <property type="match status" value="1"/>
</dbReference>
<sequence>MRAPDAVPIFAALGDPTRAGILRRLAREGRLSLTQLARGAPITRQAVSRHVAVLEAAGLVAARRHGRELQLTLRPAPLAEAANWLAEVGAAWDGALDRLARQVEEDEG</sequence>
<organism evidence="2 3">
    <name type="scientific">Chelatococcus daeguensis</name>
    <dbReference type="NCBI Taxonomy" id="444444"/>
    <lineage>
        <taxon>Bacteria</taxon>
        <taxon>Pseudomonadati</taxon>
        <taxon>Pseudomonadota</taxon>
        <taxon>Alphaproteobacteria</taxon>
        <taxon>Hyphomicrobiales</taxon>
        <taxon>Chelatococcaceae</taxon>
        <taxon>Chelatococcus</taxon>
    </lineage>
</organism>
<dbReference type="Gene3D" id="1.10.10.10">
    <property type="entry name" value="Winged helix-like DNA-binding domain superfamily/Winged helix DNA-binding domain"/>
    <property type="match status" value="1"/>
</dbReference>
<dbReference type="NCBIfam" id="NF033788">
    <property type="entry name" value="HTH_metalloreg"/>
    <property type="match status" value="1"/>
</dbReference>
<dbReference type="CDD" id="cd00090">
    <property type="entry name" value="HTH_ARSR"/>
    <property type="match status" value="1"/>
</dbReference>
<dbReference type="PROSITE" id="PS50987">
    <property type="entry name" value="HTH_ARSR_2"/>
    <property type="match status" value="1"/>
</dbReference>
<feature type="domain" description="HTH arsR-type" evidence="1">
    <location>
        <begin position="1"/>
        <end position="93"/>
    </location>
</feature>
<dbReference type="InterPro" id="IPR001845">
    <property type="entry name" value="HTH_ArsR_DNA-bd_dom"/>
</dbReference>
<dbReference type="EMBL" id="CP018095">
    <property type="protein sequence ID" value="APF38380.1"/>
    <property type="molecule type" value="Genomic_DNA"/>
</dbReference>
<dbReference type="SMART" id="SM00418">
    <property type="entry name" value="HTH_ARSR"/>
    <property type="match status" value="1"/>
</dbReference>
<gene>
    <name evidence="2" type="ORF">BOQ54_14495</name>
</gene>
<dbReference type="InterPro" id="IPR011991">
    <property type="entry name" value="ArsR-like_HTH"/>
</dbReference>
<dbReference type="Pfam" id="PF12840">
    <property type="entry name" value="HTH_20"/>
    <property type="match status" value="1"/>
</dbReference>
<proteinExistence type="predicted"/>
<name>A0AAC9JTK7_9HYPH</name>
<dbReference type="GO" id="GO:0003700">
    <property type="term" value="F:DNA-binding transcription factor activity"/>
    <property type="evidence" value="ECO:0007669"/>
    <property type="project" value="InterPro"/>
</dbReference>
<dbReference type="PANTHER" id="PTHR38600:SF2">
    <property type="entry name" value="SLL0088 PROTEIN"/>
    <property type="match status" value="1"/>
</dbReference>
<evidence type="ECO:0000259" key="1">
    <source>
        <dbReference type="PROSITE" id="PS50987"/>
    </source>
</evidence>
<dbReference type="AlphaFoldDB" id="A0AAC9JTK7"/>
<reference evidence="2 3" key="1">
    <citation type="submission" date="2016-11" db="EMBL/GenBank/DDBJ databases">
        <title>Complete genome sequence of the aerobically denitrifying bacterium Chelatococcus daeguensis TAD1.</title>
        <authorList>
            <person name="Yang Y."/>
            <person name="Huang S."/>
            <person name="Lin E."/>
        </authorList>
    </citation>
    <scope>NUCLEOTIDE SEQUENCE [LARGE SCALE GENOMIC DNA]</scope>
    <source>
        <strain evidence="2 3">TAD1</strain>
    </source>
</reference>
<dbReference type="KEGG" id="cdq:BOQ54_14495"/>